<name>A0A9X2CU23_9BACI</name>
<keyword evidence="1" id="KW-0812">Transmembrane</keyword>
<feature type="transmembrane region" description="Helical" evidence="1">
    <location>
        <begin position="6"/>
        <end position="23"/>
    </location>
</feature>
<organism evidence="2 3">
    <name type="scientific">Halalkalibacter alkaliphilus</name>
    <dbReference type="NCBI Taxonomy" id="2917993"/>
    <lineage>
        <taxon>Bacteria</taxon>
        <taxon>Bacillati</taxon>
        <taxon>Bacillota</taxon>
        <taxon>Bacilli</taxon>
        <taxon>Bacillales</taxon>
        <taxon>Bacillaceae</taxon>
        <taxon>Halalkalibacter</taxon>
    </lineage>
</organism>
<sequence length="79" mass="9425">MFERIIIVLILYTVLLSFDYSRLKKSEKKVTYIYLFLIVISLFLSTDYILDANWPNLKDLVRAVFLKPAEQIVEYMTIE</sequence>
<accession>A0A9X2CU23</accession>
<keyword evidence="1" id="KW-0472">Membrane</keyword>
<dbReference type="AlphaFoldDB" id="A0A9X2CU23"/>
<dbReference type="RefSeq" id="WP_250097202.1">
    <property type="nucleotide sequence ID" value="NZ_JAKRYL010000014.1"/>
</dbReference>
<reference evidence="2" key="1">
    <citation type="submission" date="2022-02" db="EMBL/GenBank/DDBJ databases">
        <title>Halalkalibacter sp. nov. isolated from Lonar Lake, India.</title>
        <authorList>
            <person name="Joshi A."/>
            <person name="Thite S."/>
            <person name="Lodha T."/>
        </authorList>
    </citation>
    <scope>NUCLEOTIDE SEQUENCE</scope>
    <source>
        <strain evidence="2">MEB205</strain>
    </source>
</reference>
<gene>
    <name evidence="2" type="ORF">MF646_14395</name>
</gene>
<protein>
    <submittedName>
        <fullName evidence="2">Uncharacterized protein</fullName>
    </submittedName>
</protein>
<dbReference type="EMBL" id="JAKRYL010000014">
    <property type="protein sequence ID" value="MCL7748316.1"/>
    <property type="molecule type" value="Genomic_DNA"/>
</dbReference>
<evidence type="ECO:0000313" key="3">
    <source>
        <dbReference type="Proteomes" id="UP001139150"/>
    </source>
</evidence>
<evidence type="ECO:0000256" key="1">
    <source>
        <dbReference type="SAM" id="Phobius"/>
    </source>
</evidence>
<feature type="transmembrane region" description="Helical" evidence="1">
    <location>
        <begin position="30"/>
        <end position="50"/>
    </location>
</feature>
<dbReference type="Proteomes" id="UP001139150">
    <property type="component" value="Unassembled WGS sequence"/>
</dbReference>
<comment type="caution">
    <text evidence="2">The sequence shown here is derived from an EMBL/GenBank/DDBJ whole genome shotgun (WGS) entry which is preliminary data.</text>
</comment>
<proteinExistence type="predicted"/>
<keyword evidence="3" id="KW-1185">Reference proteome</keyword>
<evidence type="ECO:0000313" key="2">
    <source>
        <dbReference type="EMBL" id="MCL7748316.1"/>
    </source>
</evidence>
<keyword evidence="1" id="KW-1133">Transmembrane helix</keyword>